<gene>
    <name evidence="2" type="primary">ORF8134</name>
</gene>
<feature type="non-terminal residue" evidence="2">
    <location>
        <position position="162"/>
    </location>
</feature>
<dbReference type="AlphaFoldDB" id="A0A0B6XZS1"/>
<evidence type="ECO:0000313" key="2">
    <source>
        <dbReference type="EMBL" id="CEK49552.1"/>
    </source>
</evidence>
<name>A0A0B6XZS1_9EUPU</name>
<sequence>ESQPPFYSTPDMDEYTTSTSYLQHPPQMNTSDKNRSSTWVVNHSLPSSRYNAGQQRSEHLQDPEIIYRQYGHPETSLYPSAFQPEASHMTFDNTPEVNKMFENVRKFANIKPVGQLHSQKNHRSEVGRVEQHMPVNRQHIPVNRQQKTIDLSLDDNGIMWEQ</sequence>
<proteinExistence type="predicted"/>
<feature type="compositionally biased region" description="Polar residues" evidence="1">
    <location>
        <begin position="15"/>
        <end position="38"/>
    </location>
</feature>
<organism evidence="2">
    <name type="scientific">Arion vulgaris</name>
    <dbReference type="NCBI Taxonomy" id="1028688"/>
    <lineage>
        <taxon>Eukaryota</taxon>
        <taxon>Metazoa</taxon>
        <taxon>Spiralia</taxon>
        <taxon>Lophotrochozoa</taxon>
        <taxon>Mollusca</taxon>
        <taxon>Gastropoda</taxon>
        <taxon>Heterobranchia</taxon>
        <taxon>Euthyneura</taxon>
        <taxon>Panpulmonata</taxon>
        <taxon>Eupulmonata</taxon>
        <taxon>Stylommatophora</taxon>
        <taxon>Helicina</taxon>
        <taxon>Arionoidea</taxon>
        <taxon>Arionidae</taxon>
        <taxon>Arion</taxon>
    </lineage>
</organism>
<protein>
    <submittedName>
        <fullName evidence="2">Uncharacterized protein</fullName>
    </submittedName>
</protein>
<feature type="region of interest" description="Disordered" evidence="1">
    <location>
        <begin position="1"/>
        <end position="38"/>
    </location>
</feature>
<reference evidence="2" key="1">
    <citation type="submission" date="2014-12" db="EMBL/GenBank/DDBJ databases">
        <title>Insight into the proteome of Arion vulgaris.</title>
        <authorList>
            <person name="Aradska J."/>
            <person name="Bulat T."/>
            <person name="Smidak R."/>
            <person name="Sarate P."/>
            <person name="Gangsoo J."/>
            <person name="Sialana F."/>
            <person name="Bilban M."/>
            <person name="Lubec G."/>
        </authorList>
    </citation>
    <scope>NUCLEOTIDE SEQUENCE</scope>
    <source>
        <tissue evidence="2">Skin</tissue>
    </source>
</reference>
<feature type="non-terminal residue" evidence="2">
    <location>
        <position position="1"/>
    </location>
</feature>
<dbReference type="EMBL" id="HACG01002687">
    <property type="protein sequence ID" value="CEK49552.1"/>
    <property type="molecule type" value="Transcribed_RNA"/>
</dbReference>
<accession>A0A0B6XZS1</accession>
<evidence type="ECO:0000256" key="1">
    <source>
        <dbReference type="SAM" id="MobiDB-lite"/>
    </source>
</evidence>